<reference evidence="8 9" key="1">
    <citation type="submission" date="2018-11" db="EMBL/GenBank/DDBJ databases">
        <authorList>
            <consortium name="Pathogen Informatics"/>
        </authorList>
    </citation>
    <scope>NUCLEOTIDE SEQUENCE [LARGE SCALE GENOMIC DNA]</scope>
</reference>
<accession>A0A3P6S3M3</accession>
<evidence type="ECO:0000256" key="3">
    <source>
        <dbReference type="ARBA" id="ARBA00022989"/>
    </source>
</evidence>
<dbReference type="InterPro" id="IPR020846">
    <property type="entry name" value="MFS_dom"/>
</dbReference>
<keyword evidence="3 5" id="KW-1133">Transmembrane helix</keyword>
<dbReference type="InterPro" id="IPR036259">
    <property type="entry name" value="MFS_trans_sf"/>
</dbReference>
<dbReference type="OrthoDB" id="8120565at2759"/>
<name>A0A3P6S3M3_CYLGO</name>
<dbReference type="InterPro" id="IPR005828">
    <property type="entry name" value="MFS_sugar_transport-like"/>
</dbReference>
<dbReference type="AlphaFoldDB" id="A0A3P6S3M3"/>
<evidence type="ECO:0000313" key="9">
    <source>
        <dbReference type="Proteomes" id="UP000271889"/>
    </source>
</evidence>
<dbReference type="Proteomes" id="UP000271889">
    <property type="component" value="Unassembled WGS sequence"/>
</dbReference>
<evidence type="ECO:0000256" key="2">
    <source>
        <dbReference type="ARBA" id="ARBA00022692"/>
    </source>
</evidence>
<feature type="domain" description="Major facilitator superfamily (MFS) profile" evidence="7">
    <location>
        <begin position="10"/>
        <end position="170"/>
    </location>
</feature>
<feature type="chain" id="PRO_5018235495" description="Major facilitator superfamily (MFS) profile domain-containing protein" evidence="6">
    <location>
        <begin position="19"/>
        <end position="170"/>
    </location>
</feature>
<proteinExistence type="predicted"/>
<comment type="subcellular location">
    <subcellularLocation>
        <location evidence="1">Membrane</location>
        <topology evidence="1">Multi-pass membrane protein</topology>
    </subcellularLocation>
</comment>
<evidence type="ECO:0000256" key="4">
    <source>
        <dbReference type="ARBA" id="ARBA00023136"/>
    </source>
</evidence>
<evidence type="ECO:0000256" key="1">
    <source>
        <dbReference type="ARBA" id="ARBA00004141"/>
    </source>
</evidence>
<dbReference type="GO" id="GO:0015149">
    <property type="term" value="F:hexose transmembrane transporter activity"/>
    <property type="evidence" value="ECO:0007669"/>
    <property type="project" value="TreeGrafter"/>
</dbReference>
<dbReference type="PANTHER" id="PTHR23503:SF39">
    <property type="entry name" value="MAJOR FACILITATOR SUPERFAMILY (MFS) PROFILE DOMAIN-CONTAINING PROTEIN"/>
    <property type="match status" value="1"/>
</dbReference>
<keyword evidence="6" id="KW-0732">Signal</keyword>
<feature type="transmembrane region" description="Helical" evidence="5">
    <location>
        <begin position="58"/>
        <end position="80"/>
    </location>
</feature>
<evidence type="ECO:0000256" key="5">
    <source>
        <dbReference type="SAM" id="Phobius"/>
    </source>
</evidence>
<keyword evidence="2 5" id="KW-0812">Transmembrane</keyword>
<dbReference type="GO" id="GO:0016020">
    <property type="term" value="C:membrane"/>
    <property type="evidence" value="ECO:0007669"/>
    <property type="project" value="UniProtKB-SubCell"/>
</dbReference>
<dbReference type="PANTHER" id="PTHR23503">
    <property type="entry name" value="SOLUTE CARRIER FAMILY 2"/>
    <property type="match status" value="1"/>
</dbReference>
<evidence type="ECO:0000313" key="8">
    <source>
        <dbReference type="EMBL" id="VDK62120.1"/>
    </source>
</evidence>
<organism evidence="8 9">
    <name type="scientific">Cylicostephanus goldi</name>
    <name type="common">Nematode worm</name>
    <dbReference type="NCBI Taxonomy" id="71465"/>
    <lineage>
        <taxon>Eukaryota</taxon>
        <taxon>Metazoa</taxon>
        <taxon>Ecdysozoa</taxon>
        <taxon>Nematoda</taxon>
        <taxon>Chromadorea</taxon>
        <taxon>Rhabditida</taxon>
        <taxon>Rhabditina</taxon>
        <taxon>Rhabditomorpha</taxon>
        <taxon>Strongyloidea</taxon>
        <taxon>Strongylidae</taxon>
        <taxon>Cylicostephanus</taxon>
    </lineage>
</organism>
<protein>
    <recommendedName>
        <fullName evidence="7">Major facilitator superfamily (MFS) profile domain-containing protein</fullName>
    </recommendedName>
</protein>
<feature type="signal peptide" evidence="6">
    <location>
        <begin position="1"/>
        <end position="18"/>
    </location>
</feature>
<evidence type="ECO:0000259" key="7">
    <source>
        <dbReference type="PROSITE" id="PS50850"/>
    </source>
</evidence>
<feature type="non-terminal residue" evidence="8">
    <location>
        <position position="170"/>
    </location>
</feature>
<keyword evidence="9" id="KW-1185">Reference proteome</keyword>
<keyword evidence="4 5" id="KW-0472">Membrane</keyword>
<dbReference type="EMBL" id="UYRV01016525">
    <property type="protein sequence ID" value="VDK62120.1"/>
    <property type="molecule type" value="Genomic_DNA"/>
</dbReference>
<dbReference type="Pfam" id="PF00083">
    <property type="entry name" value="Sugar_tr"/>
    <property type="match status" value="1"/>
</dbReference>
<dbReference type="InterPro" id="IPR045263">
    <property type="entry name" value="GLUT"/>
</dbReference>
<dbReference type="Gene3D" id="1.20.1250.20">
    <property type="entry name" value="MFS general substrate transporter like domains"/>
    <property type="match status" value="1"/>
</dbReference>
<dbReference type="SUPFAM" id="SSF103473">
    <property type="entry name" value="MFS general substrate transporter"/>
    <property type="match status" value="1"/>
</dbReference>
<dbReference type="PROSITE" id="PS50850">
    <property type="entry name" value="MFS"/>
    <property type="match status" value="1"/>
</dbReference>
<sequence>MPSLSIHILSLALCLSSGFQQGYIASVLNQPYLQMQRFINDSWLVRTGSPMKLSTLDMMWSFLNVCFPIAMIFGQLLAAIMCKKIGRRGTALVATAVYVPATLLSAGAKMCHSFELLRGNQGDEAQAHYSSIRSLANGVSSVNATVWIVECAPPQIRGRMAAMQEFFMAA</sequence>
<gene>
    <name evidence="8" type="ORF">CGOC_LOCUS5432</name>
</gene>
<evidence type="ECO:0000256" key="6">
    <source>
        <dbReference type="SAM" id="SignalP"/>
    </source>
</evidence>